<dbReference type="AlphaFoldDB" id="A0A9X1WFN9"/>
<dbReference type="NCBIfam" id="TIGR03843">
    <property type="entry name" value="SCO1664 family protein"/>
    <property type="match status" value="1"/>
</dbReference>
<evidence type="ECO:0000313" key="2">
    <source>
        <dbReference type="Proteomes" id="UP001139207"/>
    </source>
</evidence>
<organism evidence="1 2">
    <name type="scientific">Corynebacterium kalidii</name>
    <dbReference type="NCBI Taxonomy" id="2931982"/>
    <lineage>
        <taxon>Bacteria</taxon>
        <taxon>Bacillati</taxon>
        <taxon>Actinomycetota</taxon>
        <taxon>Actinomycetes</taxon>
        <taxon>Mycobacteriales</taxon>
        <taxon>Corynebacteriaceae</taxon>
        <taxon>Corynebacterium</taxon>
    </lineage>
</organism>
<comment type="caution">
    <text evidence="1">The sequence shown here is derived from an EMBL/GenBank/DDBJ whole genome shotgun (WGS) entry which is preliminary data.</text>
</comment>
<dbReference type="RefSeq" id="WP_244803885.1">
    <property type="nucleotide sequence ID" value="NZ_JALIEA010000011.1"/>
</dbReference>
<evidence type="ECO:0000313" key="1">
    <source>
        <dbReference type="EMBL" id="MCJ7858184.1"/>
    </source>
</evidence>
<accession>A0A9X1WFN9</accession>
<dbReference type="InterPro" id="IPR022292">
    <property type="entry name" value="CHP03843"/>
</dbReference>
<dbReference type="Proteomes" id="UP001139207">
    <property type="component" value="Unassembled WGS sequence"/>
</dbReference>
<protein>
    <submittedName>
        <fullName evidence="1">SCO1664 family protein</fullName>
    </submittedName>
</protein>
<dbReference type="EMBL" id="JALIEA010000011">
    <property type="protein sequence ID" value="MCJ7858184.1"/>
    <property type="molecule type" value="Genomic_DNA"/>
</dbReference>
<sequence>MGTTGVPDGVLELEGRIVSASNATFRGSIGGTTVVYKPLVGEKPLWDFPDRTLARREVAAFCLSEALGFGVVPATWLRDGPFGEGMVQLWCEPSPGQVPAQLVATADAPRLEQDGWRRVLDGVDEDDEPVSLFHEDSAALRRMAVFDVLANNADRKIGHILPMVDGHRVGVDHGLTFHGEPKLRTVLWGWVGEPLSDGELDAVRRVRGGLDSGEDGSLGSSLGGLLTPAEVAAVADRCDRLLSDGVFPGPVPGLPAVPWPVF</sequence>
<proteinExistence type="predicted"/>
<name>A0A9X1WFN9_9CORY</name>
<keyword evidence="2" id="KW-1185">Reference proteome</keyword>
<reference evidence="1" key="1">
    <citation type="submission" date="2022-04" db="EMBL/GenBank/DDBJ databases">
        <title>Corynebacterium kalidii LD5P10.</title>
        <authorList>
            <person name="Sun J.Q."/>
        </authorList>
    </citation>
    <scope>NUCLEOTIDE SEQUENCE</scope>
    <source>
        <strain evidence="1">LD5P10</strain>
    </source>
</reference>
<gene>
    <name evidence="1" type="ORF">MUN33_05555</name>
</gene>